<dbReference type="InterPro" id="IPR012337">
    <property type="entry name" value="RNaseH-like_sf"/>
</dbReference>
<dbReference type="Proteomes" id="UP001364617">
    <property type="component" value="Unassembled WGS sequence"/>
</dbReference>
<dbReference type="PANTHER" id="PTHR45913">
    <property type="entry name" value="EPM2A-INTERACTING PROTEIN 1"/>
    <property type="match status" value="1"/>
</dbReference>
<evidence type="ECO:0008006" key="3">
    <source>
        <dbReference type="Google" id="ProtNLM"/>
    </source>
</evidence>
<evidence type="ECO:0000313" key="2">
    <source>
        <dbReference type="Proteomes" id="UP001364617"/>
    </source>
</evidence>
<evidence type="ECO:0000313" key="1">
    <source>
        <dbReference type="EMBL" id="KAK7126270.1"/>
    </source>
</evidence>
<reference evidence="1 2" key="1">
    <citation type="submission" date="2024-02" db="EMBL/GenBank/DDBJ databases">
        <title>Chromosome-level genome assembly of the Eurasian Minnow (Phoxinus phoxinus).</title>
        <authorList>
            <person name="Oriowo T.O."/>
            <person name="Martin S."/>
            <person name="Stange M."/>
            <person name="Chrysostomakis Y."/>
            <person name="Brown T."/>
            <person name="Winkler S."/>
            <person name="Kukowka S."/>
            <person name="Myers E.W."/>
            <person name="Bohne A."/>
        </authorList>
    </citation>
    <scope>NUCLEOTIDE SEQUENCE [LARGE SCALE GENOMIC DNA]</scope>
    <source>
        <strain evidence="1">ZFMK-TIS-60720</strain>
        <tissue evidence="1">Whole Organism</tissue>
    </source>
</reference>
<keyword evidence="2" id="KW-1185">Reference proteome</keyword>
<protein>
    <recommendedName>
        <fullName evidence="3">HAT C-terminal dimerisation domain-containing protein</fullName>
    </recommendedName>
</protein>
<name>A0AAN9CAS8_9TELE</name>
<proteinExistence type="predicted"/>
<comment type="caution">
    <text evidence="1">The sequence shown here is derived from an EMBL/GenBank/DDBJ whole genome shotgun (WGS) entry which is preliminary data.</text>
</comment>
<dbReference type="SUPFAM" id="SSF53098">
    <property type="entry name" value="Ribonuclease H-like"/>
    <property type="match status" value="1"/>
</dbReference>
<dbReference type="EMBL" id="JAYKXH010000023">
    <property type="protein sequence ID" value="KAK7126270.1"/>
    <property type="molecule type" value="Genomic_DNA"/>
</dbReference>
<dbReference type="AlphaFoldDB" id="A0AAN9CAS8"/>
<accession>A0AAN9CAS8</accession>
<gene>
    <name evidence="1" type="ORF">R3I93_021604</name>
</gene>
<sequence>MLAAIEEVVTDEKTRKNITDAIKQIPISDTSNMRRVESLASDVFETLLDKLRKAEVMSLAVDESTDNSDVAQLCLYVRFFDGECFREDLLGLIPMEGHTTGEIIFTKIASFFEENNLDLARVNMLVTDGGQGSGARWEDGSCGSAGEISALPQIHQRDHGLCHGNYCLQHRLFRKLLTDMSAEYKDLLIHNDIRWLSKGNVLKRFCELRGEILVFLRSSKLKKAGRFLSLMENDELNAVVCFLSDVFQHLNQLNMELQGREKTVAELVEKLHAFQRKLSLFSADLCPGKMLHFPTLRKSGLQITEVMSGFIDSLKNNFSTRFEDFSISSEVMRFVKDPFWVNVEADFALKGKELVSSLDEGSLQLELIDIQSSDDLRQSLLQAGFEKFWTHEVSPEKFPQSRGLSLFLLTMFGSTYTCESSFSHMNAIKTHNRISLTDQHLQHCLRIALTTYTPDFTALSKSNKCHFSH</sequence>
<organism evidence="1 2">
    <name type="scientific">Phoxinus phoxinus</name>
    <name type="common">Eurasian minnow</name>
    <dbReference type="NCBI Taxonomy" id="58324"/>
    <lineage>
        <taxon>Eukaryota</taxon>
        <taxon>Metazoa</taxon>
        <taxon>Chordata</taxon>
        <taxon>Craniata</taxon>
        <taxon>Vertebrata</taxon>
        <taxon>Euteleostomi</taxon>
        <taxon>Actinopterygii</taxon>
        <taxon>Neopterygii</taxon>
        <taxon>Teleostei</taxon>
        <taxon>Ostariophysi</taxon>
        <taxon>Cypriniformes</taxon>
        <taxon>Leuciscidae</taxon>
        <taxon>Phoxininae</taxon>
        <taxon>Phoxinus</taxon>
    </lineage>
</organism>
<dbReference type="PANTHER" id="PTHR45913:SF21">
    <property type="entry name" value="DUF4371 DOMAIN-CONTAINING PROTEIN"/>
    <property type="match status" value="1"/>
</dbReference>